<dbReference type="InterPro" id="IPR008719">
    <property type="entry name" value="N2O_reductase_NosL"/>
</dbReference>
<evidence type="ECO:0000313" key="3">
    <source>
        <dbReference type="EMBL" id="CAG5076184.1"/>
    </source>
</evidence>
<dbReference type="PANTHER" id="PTHR41247">
    <property type="entry name" value="HTH-TYPE TRANSCRIPTIONAL REPRESSOR YCNK"/>
    <property type="match status" value="1"/>
</dbReference>
<dbReference type="Gene3D" id="3.30.70.2050">
    <property type="match status" value="1"/>
</dbReference>
<dbReference type="EMBL" id="CAJRAY010000001">
    <property type="protein sequence ID" value="CAG5076184.1"/>
    <property type="molecule type" value="Genomic_DNA"/>
</dbReference>
<feature type="compositionally biased region" description="Basic and acidic residues" evidence="1">
    <location>
        <begin position="180"/>
        <end position="198"/>
    </location>
</feature>
<feature type="compositionally biased region" description="Basic and acidic residues" evidence="1">
    <location>
        <begin position="162"/>
        <end position="171"/>
    </location>
</feature>
<name>A0ABN7RK12_THEXY</name>
<feature type="chain" id="PRO_5046294996" evidence="2">
    <location>
        <begin position="22"/>
        <end position="198"/>
    </location>
</feature>
<dbReference type="PROSITE" id="PS51257">
    <property type="entry name" value="PROKAR_LIPOPROTEIN"/>
    <property type="match status" value="1"/>
</dbReference>
<keyword evidence="3" id="KW-0449">Lipoprotein</keyword>
<dbReference type="PANTHER" id="PTHR41247:SF1">
    <property type="entry name" value="HTH-TYPE TRANSCRIPTIONAL REPRESSOR YCNK"/>
    <property type="match status" value="1"/>
</dbReference>
<feature type="region of interest" description="Disordered" evidence="1">
    <location>
        <begin position="157"/>
        <end position="198"/>
    </location>
</feature>
<evidence type="ECO:0000256" key="1">
    <source>
        <dbReference type="SAM" id="MobiDB-lite"/>
    </source>
</evidence>
<gene>
    <name evidence="3" type="primary">txxe 3813</name>
    <name evidence="3" type="ORF">TXXE_00190</name>
</gene>
<dbReference type="Proteomes" id="UP000681526">
    <property type="component" value="Unassembled WGS sequence"/>
</dbReference>
<evidence type="ECO:0000256" key="2">
    <source>
        <dbReference type="SAM" id="SignalP"/>
    </source>
</evidence>
<keyword evidence="4" id="KW-1185">Reference proteome</keyword>
<evidence type="ECO:0000313" key="4">
    <source>
        <dbReference type="Proteomes" id="UP000681526"/>
    </source>
</evidence>
<accession>A0ABN7RK12</accession>
<proteinExistence type="predicted"/>
<dbReference type="Pfam" id="PF05573">
    <property type="entry name" value="NosL"/>
    <property type="match status" value="1"/>
</dbReference>
<comment type="caution">
    <text evidence="3">The sequence shown here is derived from an EMBL/GenBank/DDBJ whole genome shotgun (WGS) entry which is preliminary data.</text>
</comment>
<reference evidence="3 4" key="1">
    <citation type="submission" date="2021-04" db="EMBL/GenBank/DDBJ databases">
        <authorList>
            <person name="Rakotoarivonina H."/>
        </authorList>
    </citation>
    <scope>NUCLEOTIDE SEQUENCE [LARGE SCALE GENOMIC DNA]</scope>
    <source>
        <strain evidence="3 4">XE</strain>
    </source>
</reference>
<protein>
    <submittedName>
        <fullName evidence="3">Lipoprotein</fullName>
    </submittedName>
</protein>
<dbReference type="RefSeq" id="WP_213482992.1">
    <property type="nucleotide sequence ID" value="NZ_CAJRAY010000001.1"/>
</dbReference>
<organism evidence="3 4">
    <name type="scientific">Thermobacillus xylanilyticus</name>
    <dbReference type="NCBI Taxonomy" id="76633"/>
    <lineage>
        <taxon>Bacteria</taxon>
        <taxon>Bacillati</taxon>
        <taxon>Bacillota</taxon>
        <taxon>Bacilli</taxon>
        <taxon>Bacillales</taxon>
        <taxon>Paenibacillaceae</taxon>
        <taxon>Thermobacillus</taxon>
    </lineage>
</organism>
<sequence length="198" mass="20997">MRNRRMTLALAIIMAAVLSVACGRSEYSARAVNEETDRCAQCNMAVADDAHATQIVMKDGRTLMFDDIGCMYAWLAEHGDGDVGASFVRDYHGLQWVKTEKAYYVYDASFKTPMAYGVLSFADKADAEAFIAEQGKGVLMAADELPDHAWKVNRDMGQAHGEGAHGDDGTHGRGAGHGDGGGHGRDAGGDAHEGGAGA</sequence>
<dbReference type="SUPFAM" id="SSF160387">
    <property type="entry name" value="NosL/MerB-like"/>
    <property type="match status" value="1"/>
</dbReference>
<keyword evidence="2" id="KW-0732">Signal</keyword>
<feature type="signal peptide" evidence="2">
    <location>
        <begin position="1"/>
        <end position="21"/>
    </location>
</feature>